<evidence type="ECO:0000313" key="1">
    <source>
        <dbReference type="EMBL" id="KAH7670520.1"/>
    </source>
</evidence>
<sequence>MWPLTRRGRPRGRVEGPTLSNPSSSHSISTGPTSDRAHDGSTSDSGIQKNVRGRTRLEGLWNNDGNSKKKVVLANSRGQPVGDGARELGQFLGTMVRRPRFFSFRYTDWRHVPQEDKEKVWQRVQDVFVIDINLKEWVLQSFNKKWKDFKCQLKKANYNPFKGDQVGAKRNRPLELEQVEWNWLVDFWESDAGKMR</sequence>
<organism evidence="1 2">
    <name type="scientific">Dioscorea alata</name>
    <name type="common">Purple yam</name>
    <dbReference type="NCBI Taxonomy" id="55571"/>
    <lineage>
        <taxon>Eukaryota</taxon>
        <taxon>Viridiplantae</taxon>
        <taxon>Streptophyta</taxon>
        <taxon>Embryophyta</taxon>
        <taxon>Tracheophyta</taxon>
        <taxon>Spermatophyta</taxon>
        <taxon>Magnoliopsida</taxon>
        <taxon>Liliopsida</taxon>
        <taxon>Dioscoreales</taxon>
        <taxon>Dioscoreaceae</taxon>
        <taxon>Dioscorea</taxon>
    </lineage>
</organism>
<keyword evidence="2" id="KW-1185">Reference proteome</keyword>
<comment type="caution">
    <text evidence="1">The sequence shown here is derived from an EMBL/GenBank/DDBJ whole genome shotgun (WGS) entry which is preliminary data.</text>
</comment>
<name>A0ACB7VA28_DIOAL</name>
<evidence type="ECO:0000313" key="2">
    <source>
        <dbReference type="Proteomes" id="UP000827976"/>
    </source>
</evidence>
<accession>A0ACB7VA28</accession>
<dbReference type="EMBL" id="CM037020">
    <property type="protein sequence ID" value="KAH7670520.1"/>
    <property type="molecule type" value="Genomic_DNA"/>
</dbReference>
<proteinExistence type="predicted"/>
<gene>
    <name evidence="1" type="ORF">IHE45_10G032300</name>
</gene>
<reference evidence="2" key="1">
    <citation type="journal article" date="2022" name="Nat. Commun.">
        <title>Chromosome evolution and the genetic basis of agronomically important traits in greater yam.</title>
        <authorList>
            <person name="Bredeson J.V."/>
            <person name="Lyons J.B."/>
            <person name="Oniyinde I.O."/>
            <person name="Okereke N.R."/>
            <person name="Kolade O."/>
            <person name="Nnabue I."/>
            <person name="Nwadili C.O."/>
            <person name="Hribova E."/>
            <person name="Parker M."/>
            <person name="Nwogha J."/>
            <person name="Shu S."/>
            <person name="Carlson J."/>
            <person name="Kariba R."/>
            <person name="Muthemba S."/>
            <person name="Knop K."/>
            <person name="Barton G.J."/>
            <person name="Sherwood A.V."/>
            <person name="Lopez-Montes A."/>
            <person name="Asiedu R."/>
            <person name="Jamnadass R."/>
            <person name="Muchugi A."/>
            <person name="Goodstein D."/>
            <person name="Egesi C.N."/>
            <person name="Featherston J."/>
            <person name="Asfaw A."/>
            <person name="Simpson G.G."/>
            <person name="Dolezel J."/>
            <person name="Hendre P.S."/>
            <person name="Van Deynze A."/>
            <person name="Kumar P.L."/>
            <person name="Obidiegwu J.E."/>
            <person name="Bhattacharjee R."/>
            <person name="Rokhsar D.S."/>
        </authorList>
    </citation>
    <scope>NUCLEOTIDE SEQUENCE [LARGE SCALE GENOMIC DNA]</scope>
    <source>
        <strain evidence="2">cv. TDa95/00328</strain>
    </source>
</reference>
<protein>
    <submittedName>
        <fullName evidence="1">Uncharacterized protein</fullName>
    </submittedName>
</protein>
<dbReference type="Proteomes" id="UP000827976">
    <property type="component" value="Chromosome 10"/>
</dbReference>